<protein>
    <submittedName>
        <fullName evidence="2">Fam-a protein</fullName>
    </submittedName>
</protein>
<evidence type="ECO:0000256" key="1">
    <source>
        <dbReference type="SAM" id="SignalP"/>
    </source>
</evidence>
<dbReference type="AlphaFoldDB" id="A0A6V7SZQ6"/>
<keyword evidence="3" id="KW-1185">Reference proteome</keyword>
<feature type="chain" id="PRO_5027578633" evidence="1">
    <location>
        <begin position="26"/>
        <end position="282"/>
    </location>
</feature>
<feature type="signal peptide" evidence="1">
    <location>
        <begin position="1"/>
        <end position="25"/>
    </location>
</feature>
<dbReference type="NCBIfam" id="TIGR01599">
    <property type="entry name" value="PYST-A"/>
    <property type="match status" value="1"/>
</dbReference>
<dbReference type="SUPFAM" id="SSF55961">
    <property type="entry name" value="Bet v1-like"/>
    <property type="match status" value="1"/>
</dbReference>
<dbReference type="Proteomes" id="UP000515268">
    <property type="component" value="Chromosome PVPCR_09"/>
</dbReference>
<evidence type="ECO:0000313" key="3">
    <source>
        <dbReference type="Proteomes" id="UP000515268"/>
    </source>
</evidence>
<dbReference type="EMBL" id="LR865414">
    <property type="protein sequence ID" value="CAD2105351.1"/>
    <property type="molecule type" value="Genomic_DNA"/>
</dbReference>
<keyword evidence="1" id="KW-0732">Signal</keyword>
<dbReference type="InterPro" id="IPR006486">
    <property type="entry name" value="PYST_A"/>
</dbReference>
<gene>
    <name evidence="2" type="ORF">PVPCR_0904710</name>
</gene>
<dbReference type="OrthoDB" id="372417at2759"/>
<organism evidence="2 3">
    <name type="scientific">Plasmodium vinckei petteri</name>
    <dbReference type="NCBI Taxonomy" id="138298"/>
    <lineage>
        <taxon>Eukaryota</taxon>
        <taxon>Sar</taxon>
        <taxon>Alveolata</taxon>
        <taxon>Apicomplexa</taxon>
        <taxon>Aconoidasida</taxon>
        <taxon>Haemosporida</taxon>
        <taxon>Plasmodiidae</taxon>
        <taxon>Plasmodium</taxon>
        <taxon>Plasmodium (Vinckeia)</taxon>
    </lineage>
</organism>
<name>A0A6V7SZQ6_PLAVN</name>
<proteinExistence type="predicted"/>
<reference evidence="2 3" key="1">
    <citation type="submission" date="2020-08" db="EMBL/GenBank/DDBJ databases">
        <authorList>
            <person name="Ramaprasad A."/>
        </authorList>
    </citation>
    <scope>NUCLEOTIDE SEQUENCE [LARGE SCALE GENOMIC DNA]</scope>
</reference>
<sequence length="282" mass="32599">MSKFYIQTVLFLLSIFVYLNNETLAANPGPRKVKSPKQKTSCSTPEEIYEKNKNLLCTNPNEIANAVQLMNEAVMHLVRHAKNKDSYESCNTVSSSNIRLYKTKPKQNPEIEKVCYTIDAPDQYNETIKEIWDPDRDNFINKGSVKIARVYNPNLVMIQQRYEKDSKGHQKYFYALVKKAEISEGTTVIVMASANINDHHPSNKEYKNTIIENANLFKTDIDSEDDIRKGTVEKAFVNIAGYLIEKKDNQVEITYIESIDGHSCMYMEHRGRRSPKFYFLRT</sequence>
<accession>A0A6V7SZQ6</accession>
<dbReference type="VEuPathDB" id="PlasmoDB:PVPCR_0904710"/>
<evidence type="ECO:0000313" key="2">
    <source>
        <dbReference type="EMBL" id="CAD2105351.1"/>
    </source>
</evidence>